<dbReference type="InterPro" id="IPR036188">
    <property type="entry name" value="FAD/NAD-bd_sf"/>
</dbReference>
<evidence type="ECO:0000256" key="1">
    <source>
        <dbReference type="ARBA" id="ARBA00001974"/>
    </source>
</evidence>
<accession>C1AS97</accession>
<dbReference type="PANTHER" id="PTHR43872:SF1">
    <property type="entry name" value="MONOOXYGENASE, PUTATIVE (AFU_ORTHOLOGUE AFUA_8G02570)-RELATED"/>
    <property type="match status" value="1"/>
</dbReference>
<proteinExistence type="inferred from homology"/>
<dbReference type="Proteomes" id="UP000002212">
    <property type="component" value="Chromosome"/>
</dbReference>
<dbReference type="GO" id="GO:0004497">
    <property type="term" value="F:monooxygenase activity"/>
    <property type="evidence" value="ECO:0007669"/>
    <property type="project" value="UniProtKB-KW"/>
</dbReference>
<evidence type="ECO:0000313" key="5">
    <source>
        <dbReference type="EMBL" id="BAH48346.1"/>
    </source>
</evidence>
<feature type="compositionally biased region" description="Basic and acidic residues" evidence="4">
    <location>
        <begin position="171"/>
        <end position="180"/>
    </location>
</feature>
<dbReference type="InterPro" id="IPR051820">
    <property type="entry name" value="FAD-binding_MO"/>
</dbReference>
<dbReference type="Pfam" id="PF13450">
    <property type="entry name" value="NAD_binding_8"/>
    <property type="match status" value="1"/>
</dbReference>
<organism evidence="5 6">
    <name type="scientific">Rhodococcus opacus (strain B4)</name>
    <dbReference type="NCBI Taxonomy" id="632772"/>
    <lineage>
        <taxon>Bacteria</taxon>
        <taxon>Bacillati</taxon>
        <taxon>Actinomycetota</taxon>
        <taxon>Actinomycetes</taxon>
        <taxon>Mycobacteriales</taxon>
        <taxon>Nocardiaceae</taxon>
        <taxon>Rhodococcus</taxon>
    </lineage>
</organism>
<dbReference type="PANTHER" id="PTHR43872">
    <property type="entry name" value="MONOOXYGENASE, PUTATIVE (AFU_ORTHOLOGUE AFUA_8G02570)-RELATED"/>
    <property type="match status" value="1"/>
</dbReference>
<dbReference type="AlphaFoldDB" id="C1AS97"/>
<feature type="compositionally biased region" description="Low complexity" evidence="4">
    <location>
        <begin position="201"/>
        <end position="219"/>
    </location>
</feature>
<feature type="region of interest" description="Disordered" evidence="4">
    <location>
        <begin position="159"/>
        <end position="219"/>
    </location>
</feature>
<evidence type="ECO:0000256" key="3">
    <source>
        <dbReference type="ARBA" id="ARBA00023033"/>
    </source>
</evidence>
<dbReference type="HOGENOM" id="CLU_1260626_0_0_11"/>
<dbReference type="EMBL" id="AP011115">
    <property type="protein sequence ID" value="BAH48346.1"/>
    <property type="molecule type" value="Genomic_DNA"/>
</dbReference>
<dbReference type="PATRIC" id="fig|632772.20.peg.119"/>
<comment type="similarity">
    <text evidence="2">Belongs to the FAD-binding monooxygenase family.</text>
</comment>
<name>C1AS97_RHOOB</name>
<keyword evidence="3 5" id="KW-0503">Monooxygenase</keyword>
<feature type="region of interest" description="Disordered" evidence="4">
    <location>
        <begin position="98"/>
        <end position="135"/>
    </location>
</feature>
<gene>
    <name evidence="5" type="ordered locus">ROP_00990</name>
</gene>
<comment type="cofactor">
    <cofactor evidence="1">
        <name>FAD</name>
        <dbReference type="ChEBI" id="CHEBI:57692"/>
    </cofactor>
</comment>
<evidence type="ECO:0000256" key="4">
    <source>
        <dbReference type="SAM" id="MobiDB-lite"/>
    </source>
</evidence>
<reference evidence="5 6" key="1">
    <citation type="submission" date="2009-03" db="EMBL/GenBank/DDBJ databases">
        <title>Comparison of the complete genome sequences of Rhodococcus erythropolis PR4 and Rhodococcus opacus B4.</title>
        <authorList>
            <person name="Takarada H."/>
            <person name="Sekine M."/>
            <person name="Hosoyama A."/>
            <person name="Yamada R."/>
            <person name="Fujisawa T."/>
            <person name="Omata S."/>
            <person name="Shimizu A."/>
            <person name="Tsukatani N."/>
            <person name="Tanikawa S."/>
            <person name="Fujita N."/>
            <person name="Harayama S."/>
        </authorList>
    </citation>
    <scope>NUCLEOTIDE SEQUENCE [LARGE SCALE GENOMIC DNA]</scope>
    <source>
        <strain evidence="5 6">B4</strain>
    </source>
</reference>
<dbReference type="Gene3D" id="3.50.50.60">
    <property type="entry name" value="FAD/NAD(P)-binding domain"/>
    <property type="match status" value="1"/>
</dbReference>
<evidence type="ECO:0000256" key="2">
    <source>
        <dbReference type="ARBA" id="ARBA00010139"/>
    </source>
</evidence>
<protein>
    <submittedName>
        <fullName evidence="5">Putative monooxygenase</fullName>
    </submittedName>
</protein>
<sequence>MSIPVDDADRYDVVIIGGGISGIGAAAYITREFPKKKVALLEARDSVGGTWDLFRYPGIRSDSDLHTFAYEFKSWRHETAIAPTRSCWASGWRTRRAPRQRFPSTRPRTRRAARWRDRRDCSSPPTSLSGSERRISAANDSNVCTLENSQLILVLSDSGWVGPVSPRSRPPRREVREGPRAPRPARRPPPSKSRARRVAARRCGGTSARRTPTGPRGGR</sequence>
<dbReference type="STRING" id="632772.ROP_00990"/>
<dbReference type="KEGG" id="rop:ROP_00990"/>
<dbReference type="SUPFAM" id="SSF51905">
    <property type="entry name" value="FAD/NAD(P)-binding domain"/>
    <property type="match status" value="1"/>
</dbReference>
<evidence type="ECO:0000313" key="6">
    <source>
        <dbReference type="Proteomes" id="UP000002212"/>
    </source>
</evidence>
<keyword evidence="3 5" id="KW-0560">Oxidoreductase</keyword>